<feature type="transmembrane region" description="Helical" evidence="1">
    <location>
        <begin position="35"/>
        <end position="58"/>
    </location>
</feature>
<dbReference type="RefSeq" id="WP_344664091.1">
    <property type="nucleotide sequence ID" value="NZ_BAAAQN010000003.1"/>
</dbReference>
<comment type="caution">
    <text evidence="2">The sequence shown here is derived from an EMBL/GenBank/DDBJ whole genome shotgun (WGS) entry which is preliminary data.</text>
</comment>
<name>A0ABN2TNE7_9ACTN</name>
<dbReference type="SUPFAM" id="SSF55874">
    <property type="entry name" value="ATPase domain of HSP90 chaperone/DNA topoisomerase II/histidine kinase"/>
    <property type="match status" value="1"/>
</dbReference>
<feature type="transmembrane region" description="Helical" evidence="1">
    <location>
        <begin position="152"/>
        <end position="173"/>
    </location>
</feature>
<feature type="transmembrane region" description="Helical" evidence="1">
    <location>
        <begin position="100"/>
        <end position="120"/>
    </location>
</feature>
<accession>A0ABN2TNE7</accession>
<keyword evidence="3" id="KW-1185">Reference proteome</keyword>
<evidence type="ECO:0000313" key="3">
    <source>
        <dbReference type="Proteomes" id="UP001500751"/>
    </source>
</evidence>
<gene>
    <name evidence="2" type="ORF">GCM10009839_07930</name>
</gene>
<keyword evidence="1" id="KW-0812">Transmembrane</keyword>
<dbReference type="InterPro" id="IPR036890">
    <property type="entry name" value="HATPase_C_sf"/>
</dbReference>
<protein>
    <recommendedName>
        <fullName evidence="4">Signal transduction histidine kinase</fullName>
    </recommendedName>
</protein>
<evidence type="ECO:0000256" key="1">
    <source>
        <dbReference type="SAM" id="Phobius"/>
    </source>
</evidence>
<keyword evidence="1" id="KW-1133">Transmembrane helix</keyword>
<feature type="transmembrane region" description="Helical" evidence="1">
    <location>
        <begin position="70"/>
        <end position="93"/>
    </location>
</feature>
<evidence type="ECO:0008006" key="4">
    <source>
        <dbReference type="Google" id="ProtNLM"/>
    </source>
</evidence>
<organism evidence="2 3">
    <name type="scientific">Catenulispora yoronensis</name>
    <dbReference type="NCBI Taxonomy" id="450799"/>
    <lineage>
        <taxon>Bacteria</taxon>
        <taxon>Bacillati</taxon>
        <taxon>Actinomycetota</taxon>
        <taxon>Actinomycetes</taxon>
        <taxon>Catenulisporales</taxon>
        <taxon>Catenulisporaceae</taxon>
        <taxon>Catenulispora</taxon>
    </lineage>
</organism>
<dbReference type="Proteomes" id="UP001500751">
    <property type="component" value="Unassembled WGS sequence"/>
</dbReference>
<reference evidence="2 3" key="1">
    <citation type="journal article" date="2019" name="Int. J. Syst. Evol. Microbiol.">
        <title>The Global Catalogue of Microorganisms (GCM) 10K type strain sequencing project: providing services to taxonomists for standard genome sequencing and annotation.</title>
        <authorList>
            <consortium name="The Broad Institute Genomics Platform"/>
            <consortium name="The Broad Institute Genome Sequencing Center for Infectious Disease"/>
            <person name="Wu L."/>
            <person name="Ma J."/>
        </authorList>
    </citation>
    <scope>NUCLEOTIDE SEQUENCE [LARGE SCALE GENOMIC DNA]</scope>
    <source>
        <strain evidence="2 3">JCM 16014</strain>
    </source>
</reference>
<evidence type="ECO:0000313" key="2">
    <source>
        <dbReference type="EMBL" id="GAA2015174.1"/>
    </source>
</evidence>
<dbReference type="EMBL" id="BAAAQN010000003">
    <property type="protein sequence ID" value="GAA2015174.1"/>
    <property type="molecule type" value="Genomic_DNA"/>
</dbReference>
<keyword evidence="1" id="KW-0472">Membrane</keyword>
<dbReference type="Gene3D" id="3.30.565.10">
    <property type="entry name" value="Histidine kinase-like ATPase, C-terminal domain"/>
    <property type="match status" value="1"/>
</dbReference>
<sequence length="425" mass="44423">MAVREAVARRLAAARYRLRRPALTPPSVPTSAEGVAFVVALAYSGTRIATVLQMIPVLPTGLALSPEPHLYAALWVAAVAASAGVAITCVVLIRRPLGPAAAVADVTLAVVFLLLGVLAVPAEDRVGSWVGWAPGYTLTVVLSLASLRMAAWLGAVGVLTAAYLFFVVDSATAGNRTTIASDTLSLLVFGAIARLVVRYVTRLAADADAARAQVAELARLEEEQRARLTMHDAATIMQLLADATVPPATQEQLREQAVAEVRRMRAYLSGGGAPASSGSASLGTAKAAVAELSRDRVLLCDILRIAMTGFADLGLEPALDLADDVTVSIAEGEAVRGAITGALHNIRSHARSSMVIVHADAEPETGRWVVTVRDDGIGFDPAGVRFGTGLRRQILAEPRRHGLTVHIASAPGLGTRITIEGKLRG</sequence>
<proteinExistence type="predicted"/>